<evidence type="ECO:0000256" key="3">
    <source>
        <dbReference type="ARBA" id="ARBA00004065"/>
    </source>
</evidence>
<keyword evidence="10 14" id="KW-0479">Metal-binding</keyword>
<dbReference type="PANTHER" id="PTHR10954:SF18">
    <property type="entry name" value="RIBONUCLEASE HII"/>
    <property type="match status" value="1"/>
</dbReference>
<feature type="domain" description="RNase H type-2" evidence="17">
    <location>
        <begin position="10"/>
        <end position="194"/>
    </location>
</feature>
<keyword evidence="19" id="KW-1185">Reference proteome</keyword>
<dbReference type="EC" id="3.1.26.4" evidence="6 14"/>
<name>B3ETG6_AMOA5</name>
<evidence type="ECO:0000256" key="6">
    <source>
        <dbReference type="ARBA" id="ARBA00012180"/>
    </source>
</evidence>
<comment type="function">
    <text evidence="3 14 16">Endonuclease that specifically degrades the RNA of RNA-DNA hybrids.</text>
</comment>
<evidence type="ECO:0000256" key="11">
    <source>
        <dbReference type="ARBA" id="ARBA00022759"/>
    </source>
</evidence>
<comment type="subcellular location">
    <subcellularLocation>
        <location evidence="4 14">Cytoplasm</location>
    </subcellularLocation>
</comment>
<dbReference type="Gene3D" id="3.30.420.10">
    <property type="entry name" value="Ribonuclease H-like superfamily/Ribonuclease H"/>
    <property type="match status" value="1"/>
</dbReference>
<evidence type="ECO:0000256" key="8">
    <source>
        <dbReference type="ARBA" id="ARBA00022490"/>
    </source>
</evidence>
<dbReference type="InterPro" id="IPR012337">
    <property type="entry name" value="RNaseH-like_sf"/>
</dbReference>
<dbReference type="STRING" id="452471.Aasi_1185"/>
<evidence type="ECO:0000256" key="1">
    <source>
        <dbReference type="ARBA" id="ARBA00000077"/>
    </source>
</evidence>
<dbReference type="RefSeq" id="WP_012473271.1">
    <property type="nucleotide sequence ID" value="NC_010830.1"/>
</dbReference>
<reference evidence="18 19" key="1">
    <citation type="journal article" date="2010" name="J. Bacteriol.">
        <title>The genome of the amoeba symbiont 'Candidatus Amoebophilus asiaticus' reveals common mechanisms for host cell interaction among amoeba-associated bacteria.</title>
        <authorList>
            <person name="Schmitz-Esser S."/>
            <person name="Tischler P."/>
            <person name="Arnold R."/>
            <person name="Montanaro J."/>
            <person name="Wagner M."/>
            <person name="Rattei T."/>
            <person name="Horn M."/>
        </authorList>
    </citation>
    <scope>NUCLEOTIDE SEQUENCE [LARGE SCALE GENOMIC DNA]</scope>
    <source>
        <strain evidence="18 19">5a2</strain>
    </source>
</reference>
<evidence type="ECO:0000256" key="12">
    <source>
        <dbReference type="ARBA" id="ARBA00022801"/>
    </source>
</evidence>
<evidence type="ECO:0000313" key="19">
    <source>
        <dbReference type="Proteomes" id="UP000001227"/>
    </source>
</evidence>
<dbReference type="SUPFAM" id="SSF53098">
    <property type="entry name" value="Ribonuclease H-like"/>
    <property type="match status" value="1"/>
</dbReference>
<proteinExistence type="inferred from homology"/>
<evidence type="ECO:0000256" key="7">
    <source>
        <dbReference type="ARBA" id="ARBA00019179"/>
    </source>
</evidence>
<keyword evidence="12 14" id="KW-0378">Hydrolase</keyword>
<dbReference type="eggNOG" id="COG0164">
    <property type="taxonomic scope" value="Bacteria"/>
</dbReference>
<feature type="binding site" evidence="14 15">
    <location>
        <position position="108"/>
    </location>
    <ligand>
        <name>a divalent metal cation</name>
        <dbReference type="ChEBI" id="CHEBI:60240"/>
    </ligand>
</feature>
<dbReference type="HOGENOM" id="CLU_036532_3_1_10"/>
<dbReference type="AlphaFoldDB" id="B3ETG6"/>
<accession>B3ETG6</accession>
<evidence type="ECO:0000256" key="10">
    <source>
        <dbReference type="ARBA" id="ARBA00022723"/>
    </source>
</evidence>
<comment type="cofactor">
    <cofactor evidence="14 15">
        <name>Mn(2+)</name>
        <dbReference type="ChEBI" id="CHEBI:29035"/>
    </cofactor>
    <cofactor evidence="14 15">
        <name>Mg(2+)</name>
        <dbReference type="ChEBI" id="CHEBI:18420"/>
    </cofactor>
    <text evidence="14 15">Manganese or magnesium. Binds 1 divalent metal ion per monomer in the absence of substrate. May bind a second metal ion after substrate binding.</text>
</comment>
<feature type="binding site" evidence="14 15">
    <location>
        <position position="16"/>
    </location>
    <ligand>
        <name>a divalent metal cation</name>
        <dbReference type="ChEBI" id="CHEBI:60240"/>
    </ligand>
</feature>
<evidence type="ECO:0000256" key="5">
    <source>
        <dbReference type="ARBA" id="ARBA00007383"/>
    </source>
</evidence>
<dbReference type="PANTHER" id="PTHR10954">
    <property type="entry name" value="RIBONUCLEASE H2 SUBUNIT A"/>
    <property type="match status" value="1"/>
</dbReference>
<evidence type="ECO:0000256" key="16">
    <source>
        <dbReference type="RuleBase" id="RU003515"/>
    </source>
</evidence>
<organism evidence="18 19">
    <name type="scientific">Amoebophilus asiaticus (strain 5a2)</name>
    <dbReference type="NCBI Taxonomy" id="452471"/>
    <lineage>
        <taxon>Bacteria</taxon>
        <taxon>Pseudomonadati</taxon>
        <taxon>Bacteroidota</taxon>
        <taxon>Cytophagia</taxon>
        <taxon>Cytophagales</taxon>
        <taxon>Amoebophilaceae</taxon>
        <taxon>Candidatus Amoebophilus</taxon>
    </lineage>
</organism>
<dbReference type="Pfam" id="PF01351">
    <property type="entry name" value="RNase_HII"/>
    <property type="match status" value="1"/>
</dbReference>
<dbReference type="GO" id="GO:0030145">
    <property type="term" value="F:manganese ion binding"/>
    <property type="evidence" value="ECO:0007669"/>
    <property type="project" value="UniProtKB-UniRule"/>
</dbReference>
<dbReference type="GO" id="GO:0003723">
    <property type="term" value="F:RNA binding"/>
    <property type="evidence" value="ECO:0007669"/>
    <property type="project" value="UniProtKB-UniRule"/>
</dbReference>
<dbReference type="NCBIfam" id="NF000595">
    <property type="entry name" value="PRK00015.1-3"/>
    <property type="match status" value="1"/>
</dbReference>
<comment type="similarity">
    <text evidence="5 14 16">Belongs to the RNase HII family.</text>
</comment>
<evidence type="ECO:0000256" key="15">
    <source>
        <dbReference type="PROSITE-ProRule" id="PRU01319"/>
    </source>
</evidence>
<dbReference type="GO" id="GO:0032299">
    <property type="term" value="C:ribonuclease H2 complex"/>
    <property type="evidence" value="ECO:0007669"/>
    <property type="project" value="TreeGrafter"/>
</dbReference>
<dbReference type="HAMAP" id="MF_00052_B">
    <property type="entry name" value="RNase_HII_B"/>
    <property type="match status" value="1"/>
</dbReference>
<dbReference type="InterPro" id="IPR024567">
    <property type="entry name" value="RNase_HII/HIII_dom"/>
</dbReference>
<dbReference type="InterPro" id="IPR022898">
    <property type="entry name" value="RNase_HII"/>
</dbReference>
<sequence length="194" mass="21699">MLKPYYTEDLLEAGCDEVGRGCLAGPVVAAAVILPKNYYHPLLNDSKKLSTAKRILLDSIIKEVAIAWAIGEATHEEIDQINIFNASCLAMHRAISQLGQLPQLLLIDGKYFNPYPNIPHQCIIDGDAQFNAIAAASILAKTYRDAYMHQLSIQYPDYGWEKNVGYPTVTHRKAIQELGLTPYHRKSYKLLAIQ</sequence>
<dbReference type="GO" id="GO:0006298">
    <property type="term" value="P:mismatch repair"/>
    <property type="evidence" value="ECO:0007669"/>
    <property type="project" value="TreeGrafter"/>
</dbReference>
<dbReference type="GO" id="GO:0043137">
    <property type="term" value="P:DNA replication, removal of RNA primer"/>
    <property type="evidence" value="ECO:0007669"/>
    <property type="project" value="TreeGrafter"/>
</dbReference>
<evidence type="ECO:0000313" key="18">
    <source>
        <dbReference type="EMBL" id="ACE06518.1"/>
    </source>
</evidence>
<evidence type="ECO:0000256" key="2">
    <source>
        <dbReference type="ARBA" id="ARBA00001946"/>
    </source>
</evidence>
<dbReference type="GO" id="GO:0004523">
    <property type="term" value="F:RNA-DNA hybrid ribonuclease activity"/>
    <property type="evidence" value="ECO:0007669"/>
    <property type="project" value="UniProtKB-UniRule"/>
</dbReference>
<evidence type="ECO:0000256" key="9">
    <source>
        <dbReference type="ARBA" id="ARBA00022722"/>
    </source>
</evidence>
<dbReference type="CDD" id="cd07182">
    <property type="entry name" value="RNase_HII_bacteria_HII_like"/>
    <property type="match status" value="1"/>
</dbReference>
<dbReference type="Proteomes" id="UP000001227">
    <property type="component" value="Chromosome"/>
</dbReference>
<gene>
    <name evidence="14" type="primary">rnhB</name>
    <name evidence="18" type="ordered locus">Aasi_1185</name>
</gene>
<dbReference type="InterPro" id="IPR036397">
    <property type="entry name" value="RNaseH_sf"/>
</dbReference>
<evidence type="ECO:0000256" key="13">
    <source>
        <dbReference type="ARBA" id="ARBA00023211"/>
    </source>
</evidence>
<keyword evidence="13 14" id="KW-0464">Manganese</keyword>
<keyword evidence="8 14" id="KW-0963">Cytoplasm</keyword>
<evidence type="ECO:0000256" key="14">
    <source>
        <dbReference type="HAMAP-Rule" id="MF_00052"/>
    </source>
</evidence>
<keyword evidence="9 14" id="KW-0540">Nuclease</keyword>
<dbReference type="EMBL" id="CP001102">
    <property type="protein sequence ID" value="ACE06518.1"/>
    <property type="molecule type" value="Genomic_DNA"/>
</dbReference>
<evidence type="ECO:0000256" key="4">
    <source>
        <dbReference type="ARBA" id="ARBA00004496"/>
    </source>
</evidence>
<dbReference type="KEGG" id="aas:Aasi_1185"/>
<dbReference type="InterPro" id="IPR001352">
    <property type="entry name" value="RNase_HII/HIII"/>
</dbReference>
<dbReference type="PROSITE" id="PS51975">
    <property type="entry name" value="RNASE_H_2"/>
    <property type="match status" value="1"/>
</dbReference>
<feature type="binding site" evidence="14 15">
    <location>
        <position position="17"/>
    </location>
    <ligand>
        <name>a divalent metal cation</name>
        <dbReference type="ChEBI" id="CHEBI:60240"/>
    </ligand>
</feature>
<evidence type="ECO:0000259" key="17">
    <source>
        <dbReference type="PROSITE" id="PS51975"/>
    </source>
</evidence>
<protein>
    <recommendedName>
        <fullName evidence="7 14">Ribonuclease HII</fullName>
        <shortName evidence="14">RNase HII</shortName>
        <ecNumber evidence="6 14">3.1.26.4</ecNumber>
    </recommendedName>
</protein>
<comment type="catalytic activity">
    <reaction evidence="1 14 15 16">
        <text>Endonucleolytic cleavage to 5'-phosphomonoester.</text>
        <dbReference type="EC" id="3.1.26.4"/>
    </reaction>
</comment>
<comment type="cofactor">
    <cofactor evidence="2">
        <name>Mg(2+)</name>
        <dbReference type="ChEBI" id="CHEBI:18420"/>
    </cofactor>
</comment>
<keyword evidence="11 14" id="KW-0255">Endonuclease</keyword>
<dbReference type="OrthoDB" id="9803420at2"/>
<dbReference type="GO" id="GO:0005737">
    <property type="term" value="C:cytoplasm"/>
    <property type="evidence" value="ECO:0007669"/>
    <property type="project" value="UniProtKB-SubCell"/>
</dbReference>